<dbReference type="AlphaFoldDB" id="A0A844FPP5"/>
<proteinExistence type="predicted"/>
<dbReference type="CDD" id="cd04301">
    <property type="entry name" value="NAT_SF"/>
    <property type="match status" value="1"/>
</dbReference>
<sequence length="171" mass="19865">MEEIKQVQPDQIDDLIAISRETFEATFGKDNTAENMQEFLDSSYNHDQLLTELETPGSSFWFLYVDGQVAGYLKLNVNSAQSERVDENAMEIERIYLKESFQHRGLGQKMMDFALNRARDLGKNPVWLGVWEHNENAKNFYARNGFTRFSQHTFVLGDDPQTDFLLKKNLD</sequence>
<evidence type="ECO:0000313" key="5">
    <source>
        <dbReference type="Proteomes" id="UP000452141"/>
    </source>
</evidence>
<organism evidence="4 5">
    <name type="scientific">Lactobacillus equicursoris</name>
    <dbReference type="NCBI Taxonomy" id="420645"/>
    <lineage>
        <taxon>Bacteria</taxon>
        <taxon>Bacillati</taxon>
        <taxon>Bacillota</taxon>
        <taxon>Bacilli</taxon>
        <taxon>Lactobacillales</taxon>
        <taxon>Lactobacillaceae</taxon>
        <taxon>Lactobacillus</taxon>
    </lineage>
</organism>
<dbReference type="SUPFAM" id="SSF55729">
    <property type="entry name" value="Acyl-CoA N-acyltransferases (Nat)"/>
    <property type="match status" value="1"/>
</dbReference>
<reference evidence="4 5" key="1">
    <citation type="submission" date="2019-08" db="EMBL/GenBank/DDBJ databases">
        <title>In-depth cultivation of the pig gut microbiome towards novel bacterial diversity and tailored functional studies.</title>
        <authorList>
            <person name="Wylensek D."/>
            <person name="Hitch T.C.A."/>
            <person name="Clavel T."/>
        </authorList>
    </citation>
    <scope>NUCLEOTIDE SEQUENCE [LARGE SCALE GENOMIC DNA]</scope>
    <source>
        <strain evidence="4 5">WCA-470BD-2E</strain>
    </source>
</reference>
<gene>
    <name evidence="4" type="ORF">FYJ61_07780</name>
</gene>
<name>A0A844FPP5_9LACO</name>
<keyword evidence="1 4" id="KW-0808">Transferase</keyword>
<dbReference type="Proteomes" id="UP000452141">
    <property type="component" value="Unassembled WGS sequence"/>
</dbReference>
<dbReference type="Gene3D" id="3.40.630.30">
    <property type="match status" value="1"/>
</dbReference>
<dbReference type="RefSeq" id="WP_008460782.1">
    <property type="nucleotide sequence ID" value="NZ_VUMW01000025.1"/>
</dbReference>
<dbReference type="PANTHER" id="PTHR43877">
    <property type="entry name" value="AMINOALKYLPHOSPHONATE N-ACETYLTRANSFERASE-RELATED-RELATED"/>
    <property type="match status" value="1"/>
</dbReference>
<dbReference type="PROSITE" id="PS51186">
    <property type="entry name" value="GNAT"/>
    <property type="match status" value="1"/>
</dbReference>
<dbReference type="Pfam" id="PF00583">
    <property type="entry name" value="Acetyltransf_1"/>
    <property type="match status" value="1"/>
</dbReference>
<keyword evidence="2" id="KW-0012">Acyltransferase</keyword>
<feature type="domain" description="N-acetyltransferase" evidence="3">
    <location>
        <begin position="2"/>
        <end position="171"/>
    </location>
</feature>
<protein>
    <submittedName>
        <fullName evidence="4">GNAT family N-acetyltransferase</fullName>
    </submittedName>
</protein>
<comment type="caution">
    <text evidence="4">The sequence shown here is derived from an EMBL/GenBank/DDBJ whole genome shotgun (WGS) entry which is preliminary data.</text>
</comment>
<evidence type="ECO:0000313" key="4">
    <source>
        <dbReference type="EMBL" id="MST80347.1"/>
    </source>
</evidence>
<evidence type="ECO:0000259" key="3">
    <source>
        <dbReference type="PROSITE" id="PS51186"/>
    </source>
</evidence>
<accession>A0A844FPP5</accession>
<evidence type="ECO:0000256" key="1">
    <source>
        <dbReference type="ARBA" id="ARBA00022679"/>
    </source>
</evidence>
<dbReference type="InterPro" id="IPR016181">
    <property type="entry name" value="Acyl_CoA_acyltransferase"/>
</dbReference>
<dbReference type="InterPro" id="IPR050832">
    <property type="entry name" value="Bact_Acetyltransf"/>
</dbReference>
<dbReference type="GO" id="GO:0016747">
    <property type="term" value="F:acyltransferase activity, transferring groups other than amino-acyl groups"/>
    <property type="evidence" value="ECO:0007669"/>
    <property type="project" value="InterPro"/>
</dbReference>
<dbReference type="InterPro" id="IPR000182">
    <property type="entry name" value="GNAT_dom"/>
</dbReference>
<evidence type="ECO:0000256" key="2">
    <source>
        <dbReference type="ARBA" id="ARBA00023315"/>
    </source>
</evidence>
<dbReference type="EMBL" id="VUMW01000025">
    <property type="protein sequence ID" value="MST80347.1"/>
    <property type="molecule type" value="Genomic_DNA"/>
</dbReference>